<keyword evidence="2" id="KW-1185">Reference proteome</keyword>
<evidence type="ECO:0000313" key="1">
    <source>
        <dbReference type="EMBL" id="KAK3049031.1"/>
    </source>
</evidence>
<evidence type="ECO:0000313" key="2">
    <source>
        <dbReference type="Proteomes" id="UP001271007"/>
    </source>
</evidence>
<name>A0AAJ0D8M9_9PEZI</name>
<comment type="caution">
    <text evidence="1">The sequence shown here is derived from an EMBL/GenBank/DDBJ whole genome shotgun (WGS) entry which is preliminary data.</text>
</comment>
<dbReference type="AlphaFoldDB" id="A0AAJ0D8M9"/>
<dbReference type="EMBL" id="JAWDJX010000043">
    <property type="protein sequence ID" value="KAK3049031.1"/>
    <property type="molecule type" value="Genomic_DNA"/>
</dbReference>
<gene>
    <name evidence="1" type="ORF">LTR09_009685</name>
</gene>
<evidence type="ECO:0008006" key="3">
    <source>
        <dbReference type="Google" id="ProtNLM"/>
    </source>
</evidence>
<protein>
    <recommendedName>
        <fullName evidence="3">Arrestin-like N-terminal domain-containing protein</fullName>
    </recommendedName>
</protein>
<proteinExistence type="predicted"/>
<sequence length="464" mass="51887">MANHPPEPTAFLGSASMERLLYTTTGTSRCIHRQDYSPFLLRRTWMGLFSLFQLPPDPVCSFNLDSRGPFGPGSPVSGALTLLIPPDPKAKTQPPPRQLKAAAITFYGRAATANTREESSGTGDQRRTRTIYYEDDVCLFRHCYVLITNISVDETKPLESRFGFSFPWTADPLPIPTPYEERRSVQGNYVGHAEARQQQPLPPSFRMEISSSTYAIFEYNIELVCHFEGEKTPFTVTLPIPLGYLPPPSYPSSVGSQPSAEYVKAPRRYSSSRLIGTEKSISRSFRDKFSSNTPAVDVVLKVALPATLTPGSAFPIYACMEVLNPSTSEVSLPVAELNVKSLRWHRQVFFRALRNQHRRSHMGEHEDSRTTTTSLNTLPENQWIDPRENIPTGDKSIAPKSDRSWYYPATFEARIPGDTDLSIRTRNIDCGYAAELKFVAELCGKEFEFKVEAGVLILPGGTMI</sequence>
<accession>A0AAJ0D8M9</accession>
<reference evidence="1" key="1">
    <citation type="submission" date="2023-04" db="EMBL/GenBank/DDBJ databases">
        <title>Black Yeasts Isolated from many extreme environments.</title>
        <authorList>
            <person name="Coleine C."/>
            <person name="Stajich J.E."/>
            <person name="Selbmann L."/>
        </authorList>
    </citation>
    <scope>NUCLEOTIDE SEQUENCE</scope>
    <source>
        <strain evidence="1">CCFEE 5312</strain>
    </source>
</reference>
<dbReference type="Proteomes" id="UP001271007">
    <property type="component" value="Unassembled WGS sequence"/>
</dbReference>
<organism evidence="1 2">
    <name type="scientific">Extremus antarcticus</name>
    <dbReference type="NCBI Taxonomy" id="702011"/>
    <lineage>
        <taxon>Eukaryota</taxon>
        <taxon>Fungi</taxon>
        <taxon>Dikarya</taxon>
        <taxon>Ascomycota</taxon>
        <taxon>Pezizomycotina</taxon>
        <taxon>Dothideomycetes</taxon>
        <taxon>Dothideomycetidae</taxon>
        <taxon>Mycosphaerellales</taxon>
        <taxon>Extremaceae</taxon>
        <taxon>Extremus</taxon>
    </lineage>
</organism>